<comment type="caution">
    <text evidence="2">The sequence shown here is derived from an EMBL/GenBank/DDBJ whole genome shotgun (WGS) entry which is preliminary data.</text>
</comment>
<accession>A0A9P6A4Y0</accession>
<feature type="region of interest" description="Disordered" evidence="1">
    <location>
        <begin position="60"/>
        <end position="83"/>
    </location>
</feature>
<dbReference type="Proteomes" id="UP000807025">
    <property type="component" value="Unassembled WGS sequence"/>
</dbReference>
<proteinExistence type="predicted"/>
<evidence type="ECO:0000313" key="2">
    <source>
        <dbReference type="EMBL" id="KAF9499998.1"/>
    </source>
</evidence>
<evidence type="ECO:0000313" key="3">
    <source>
        <dbReference type="Proteomes" id="UP000807025"/>
    </source>
</evidence>
<reference evidence="2" key="1">
    <citation type="submission" date="2020-11" db="EMBL/GenBank/DDBJ databases">
        <authorList>
            <consortium name="DOE Joint Genome Institute"/>
            <person name="Ahrendt S."/>
            <person name="Riley R."/>
            <person name="Andreopoulos W."/>
            <person name="Labutti K."/>
            <person name="Pangilinan J."/>
            <person name="Ruiz-Duenas F.J."/>
            <person name="Barrasa J.M."/>
            <person name="Sanchez-Garcia M."/>
            <person name="Camarero S."/>
            <person name="Miyauchi S."/>
            <person name="Serrano A."/>
            <person name="Linde D."/>
            <person name="Babiker R."/>
            <person name="Drula E."/>
            <person name="Ayuso-Fernandez I."/>
            <person name="Pacheco R."/>
            <person name="Padilla G."/>
            <person name="Ferreira P."/>
            <person name="Barriuso J."/>
            <person name="Kellner H."/>
            <person name="Castanera R."/>
            <person name="Alfaro M."/>
            <person name="Ramirez L."/>
            <person name="Pisabarro A.G."/>
            <person name="Kuo A."/>
            <person name="Tritt A."/>
            <person name="Lipzen A."/>
            <person name="He G."/>
            <person name="Yan M."/>
            <person name="Ng V."/>
            <person name="Cullen D."/>
            <person name="Martin F."/>
            <person name="Rosso M.-N."/>
            <person name="Henrissat B."/>
            <person name="Hibbett D."/>
            <person name="Martinez A.T."/>
            <person name="Grigoriev I.V."/>
        </authorList>
    </citation>
    <scope>NUCLEOTIDE SEQUENCE</scope>
    <source>
        <strain evidence="2">ATCC 90797</strain>
    </source>
</reference>
<evidence type="ECO:0000256" key="1">
    <source>
        <dbReference type="SAM" id="MobiDB-lite"/>
    </source>
</evidence>
<sequence length="83" mass="8929">MSYTWDGRELGYHSQAANKDLQGSTYMQLTEKSLDSCMAGTSSGYWDKDGRTLSPSAEISAVAGSHPQSAEHSHSQPFSAGSR</sequence>
<protein>
    <submittedName>
        <fullName evidence="2">Uncharacterized protein</fullName>
    </submittedName>
</protein>
<dbReference type="EMBL" id="MU154529">
    <property type="protein sequence ID" value="KAF9499998.1"/>
    <property type="molecule type" value="Genomic_DNA"/>
</dbReference>
<name>A0A9P6A4Y0_PLEER</name>
<keyword evidence="3" id="KW-1185">Reference proteome</keyword>
<gene>
    <name evidence="2" type="ORF">BDN71DRAFT_1441032</name>
</gene>
<dbReference type="AlphaFoldDB" id="A0A9P6A4Y0"/>
<organism evidence="2 3">
    <name type="scientific">Pleurotus eryngii</name>
    <name type="common">Boletus of the steppes</name>
    <dbReference type="NCBI Taxonomy" id="5323"/>
    <lineage>
        <taxon>Eukaryota</taxon>
        <taxon>Fungi</taxon>
        <taxon>Dikarya</taxon>
        <taxon>Basidiomycota</taxon>
        <taxon>Agaricomycotina</taxon>
        <taxon>Agaricomycetes</taxon>
        <taxon>Agaricomycetidae</taxon>
        <taxon>Agaricales</taxon>
        <taxon>Pleurotineae</taxon>
        <taxon>Pleurotaceae</taxon>
        <taxon>Pleurotus</taxon>
    </lineage>
</organism>